<feature type="domain" description="PAS" evidence="18">
    <location>
        <begin position="224"/>
        <end position="277"/>
    </location>
</feature>
<dbReference type="SMART" id="SM00387">
    <property type="entry name" value="HATPase_c"/>
    <property type="match status" value="1"/>
</dbReference>
<keyword evidence="13 15" id="KW-0472">Membrane</keyword>
<dbReference type="Gene3D" id="3.30.565.10">
    <property type="entry name" value="Histidine kinase-like ATPase, C-terminal domain"/>
    <property type="match status" value="1"/>
</dbReference>
<keyword evidence="6 14" id="KW-0597">Phosphoprotein</keyword>
<evidence type="ECO:0000256" key="6">
    <source>
        <dbReference type="ARBA" id="ARBA00022553"/>
    </source>
</evidence>
<proteinExistence type="predicted"/>
<evidence type="ECO:0000259" key="17">
    <source>
        <dbReference type="PROSITE" id="PS50110"/>
    </source>
</evidence>
<keyword evidence="20" id="KW-1185">Reference proteome</keyword>
<dbReference type="CDD" id="cd16922">
    <property type="entry name" value="HATPase_EvgS-ArcB-TorS-like"/>
    <property type="match status" value="1"/>
</dbReference>
<evidence type="ECO:0000256" key="13">
    <source>
        <dbReference type="ARBA" id="ARBA00023136"/>
    </source>
</evidence>
<comment type="subcellular location">
    <subcellularLocation>
        <location evidence="2">Cell inner membrane</location>
        <topology evidence="2">Multi-pass membrane protein</topology>
    </subcellularLocation>
</comment>
<dbReference type="PANTHER" id="PTHR43047:SF64">
    <property type="entry name" value="HISTIDINE KINASE CONTAINING CHEY-HOMOLOGOUS RECEIVER DOMAIN AND PAS DOMAIN-RELATED"/>
    <property type="match status" value="1"/>
</dbReference>
<dbReference type="EMBL" id="CP047166">
    <property type="protein sequence ID" value="QRF67465.1"/>
    <property type="molecule type" value="Genomic_DNA"/>
</dbReference>
<keyword evidence="5" id="KW-0997">Cell inner membrane</keyword>
<dbReference type="InterPro" id="IPR011006">
    <property type="entry name" value="CheY-like_superfamily"/>
</dbReference>
<dbReference type="Proteomes" id="UP000596387">
    <property type="component" value="Chromosome"/>
</dbReference>
<dbReference type="InterPro" id="IPR035965">
    <property type="entry name" value="PAS-like_dom_sf"/>
</dbReference>
<evidence type="ECO:0000313" key="20">
    <source>
        <dbReference type="Proteomes" id="UP000596387"/>
    </source>
</evidence>
<evidence type="ECO:0000256" key="5">
    <source>
        <dbReference type="ARBA" id="ARBA00022519"/>
    </source>
</evidence>
<dbReference type="EC" id="2.7.13.3" evidence="3"/>
<dbReference type="SUPFAM" id="SSF47226">
    <property type="entry name" value="Histidine-containing phosphotransfer domain, HPT domain"/>
    <property type="match status" value="1"/>
</dbReference>
<evidence type="ECO:0000256" key="15">
    <source>
        <dbReference type="SAM" id="Phobius"/>
    </source>
</evidence>
<dbReference type="InterPro" id="IPR036097">
    <property type="entry name" value="HisK_dim/P_sf"/>
</dbReference>
<dbReference type="InterPro" id="IPR003594">
    <property type="entry name" value="HATPase_dom"/>
</dbReference>
<name>A0ABX7FB82_9RHOB</name>
<evidence type="ECO:0000256" key="10">
    <source>
        <dbReference type="ARBA" id="ARBA00022840"/>
    </source>
</evidence>
<dbReference type="Pfam" id="PF00512">
    <property type="entry name" value="HisKA"/>
    <property type="match status" value="1"/>
</dbReference>
<keyword evidence="9" id="KW-0418">Kinase</keyword>
<keyword evidence="11 15" id="KW-1133">Transmembrane helix</keyword>
<feature type="transmembrane region" description="Helical" evidence="15">
    <location>
        <begin position="19"/>
        <end position="38"/>
    </location>
</feature>
<keyword evidence="4" id="KW-1003">Cell membrane</keyword>
<dbReference type="CDD" id="cd00082">
    <property type="entry name" value="HisKA"/>
    <property type="match status" value="1"/>
</dbReference>
<feature type="transmembrane region" description="Helical" evidence="15">
    <location>
        <begin position="186"/>
        <end position="208"/>
    </location>
</feature>
<dbReference type="InterPro" id="IPR036890">
    <property type="entry name" value="HATPase_C_sf"/>
</dbReference>
<dbReference type="InterPro" id="IPR013767">
    <property type="entry name" value="PAS_fold"/>
</dbReference>
<dbReference type="Gene3D" id="3.30.450.20">
    <property type="entry name" value="PAS domain"/>
    <property type="match status" value="1"/>
</dbReference>
<dbReference type="PROSITE" id="PS50110">
    <property type="entry name" value="RESPONSE_REGULATORY"/>
    <property type="match status" value="1"/>
</dbReference>
<keyword evidence="10" id="KW-0067">ATP-binding</keyword>
<dbReference type="Gene3D" id="1.10.287.130">
    <property type="match status" value="1"/>
</dbReference>
<dbReference type="SMART" id="SM00448">
    <property type="entry name" value="REC"/>
    <property type="match status" value="1"/>
</dbReference>
<gene>
    <name evidence="19" type="ORF">GQA70_14795</name>
</gene>
<accession>A0ABX7FB82</accession>
<evidence type="ECO:0000259" key="18">
    <source>
        <dbReference type="PROSITE" id="PS50112"/>
    </source>
</evidence>
<dbReference type="InterPro" id="IPR003661">
    <property type="entry name" value="HisK_dim/P_dom"/>
</dbReference>
<dbReference type="InterPro" id="IPR008207">
    <property type="entry name" value="Sig_transdc_His_kin_Hpt_dom"/>
</dbReference>
<evidence type="ECO:0000256" key="8">
    <source>
        <dbReference type="ARBA" id="ARBA00022692"/>
    </source>
</evidence>
<feature type="modified residue" description="4-aspartylphosphate" evidence="14">
    <location>
        <position position="651"/>
    </location>
</feature>
<dbReference type="Pfam" id="PF01627">
    <property type="entry name" value="Hpt"/>
    <property type="match status" value="1"/>
</dbReference>
<evidence type="ECO:0000259" key="16">
    <source>
        <dbReference type="PROSITE" id="PS50109"/>
    </source>
</evidence>
<evidence type="ECO:0000313" key="19">
    <source>
        <dbReference type="EMBL" id="QRF67465.1"/>
    </source>
</evidence>
<dbReference type="Gene3D" id="1.20.120.160">
    <property type="entry name" value="HPT domain"/>
    <property type="match status" value="1"/>
</dbReference>
<dbReference type="SUPFAM" id="SSF55874">
    <property type="entry name" value="ATPase domain of HSP90 chaperone/DNA topoisomerase II/histidine kinase"/>
    <property type="match status" value="1"/>
</dbReference>
<evidence type="ECO:0000256" key="12">
    <source>
        <dbReference type="ARBA" id="ARBA00023012"/>
    </source>
</evidence>
<evidence type="ECO:0000256" key="7">
    <source>
        <dbReference type="ARBA" id="ARBA00022679"/>
    </source>
</evidence>
<dbReference type="SMART" id="SM00388">
    <property type="entry name" value="HisKA"/>
    <property type="match status" value="1"/>
</dbReference>
<dbReference type="InterPro" id="IPR000014">
    <property type="entry name" value="PAS"/>
</dbReference>
<keyword evidence="12" id="KW-0902">Two-component regulatory system</keyword>
<evidence type="ECO:0000256" key="14">
    <source>
        <dbReference type="PROSITE-ProRule" id="PRU00169"/>
    </source>
</evidence>
<dbReference type="CDD" id="cd17546">
    <property type="entry name" value="REC_hyHK_CKI1_RcsC-like"/>
    <property type="match status" value="1"/>
</dbReference>
<dbReference type="InterPro" id="IPR001789">
    <property type="entry name" value="Sig_transdc_resp-reg_receiver"/>
</dbReference>
<dbReference type="SMART" id="SM00091">
    <property type="entry name" value="PAS"/>
    <property type="match status" value="1"/>
</dbReference>
<dbReference type="InterPro" id="IPR036641">
    <property type="entry name" value="HPT_dom_sf"/>
</dbReference>
<keyword evidence="7" id="KW-0808">Transferase</keyword>
<evidence type="ECO:0000256" key="1">
    <source>
        <dbReference type="ARBA" id="ARBA00000085"/>
    </source>
</evidence>
<feature type="domain" description="Histidine kinase" evidence="16">
    <location>
        <begin position="359"/>
        <end position="577"/>
    </location>
</feature>
<dbReference type="Gene3D" id="3.40.50.2300">
    <property type="match status" value="1"/>
</dbReference>
<dbReference type="SUPFAM" id="SSF47384">
    <property type="entry name" value="Homodimeric domain of signal transducing histidine kinase"/>
    <property type="match status" value="1"/>
</dbReference>
<evidence type="ECO:0000256" key="2">
    <source>
        <dbReference type="ARBA" id="ARBA00004429"/>
    </source>
</evidence>
<evidence type="ECO:0000256" key="4">
    <source>
        <dbReference type="ARBA" id="ARBA00022475"/>
    </source>
</evidence>
<reference evidence="19 20" key="1">
    <citation type="submission" date="2019-12" db="EMBL/GenBank/DDBJ databases">
        <title>Complete Genome Sequence of a Quorum-Sensing Bacterium,Rhodobacteraceae bacterium C31, Isolated from a marine microalgae symbiotic bacteria.</title>
        <authorList>
            <person name="Zhang Y."/>
        </authorList>
    </citation>
    <scope>NUCLEOTIDE SEQUENCE [LARGE SCALE GENOMIC DNA]</scope>
    <source>
        <strain evidence="19 20">C31</strain>
    </source>
</reference>
<evidence type="ECO:0000256" key="9">
    <source>
        <dbReference type="ARBA" id="ARBA00022777"/>
    </source>
</evidence>
<keyword evidence="8 15" id="KW-0812">Transmembrane</keyword>
<dbReference type="RefSeq" id="WP_023851271.1">
    <property type="nucleotide sequence ID" value="NZ_CP047166.1"/>
</dbReference>
<dbReference type="Pfam" id="PF02518">
    <property type="entry name" value="HATPase_c"/>
    <property type="match status" value="1"/>
</dbReference>
<dbReference type="InterPro" id="IPR005467">
    <property type="entry name" value="His_kinase_dom"/>
</dbReference>
<dbReference type="NCBIfam" id="TIGR00229">
    <property type="entry name" value="sensory_box"/>
    <property type="match status" value="1"/>
</dbReference>
<comment type="catalytic activity">
    <reaction evidence="1">
        <text>ATP + protein L-histidine = ADP + protein N-phospho-L-histidine.</text>
        <dbReference type="EC" id="2.7.13.3"/>
    </reaction>
</comment>
<dbReference type="CDD" id="cd00130">
    <property type="entry name" value="PAS"/>
    <property type="match status" value="1"/>
</dbReference>
<keyword evidence="10" id="KW-0547">Nucleotide-binding</keyword>
<organism evidence="19 20">
    <name type="scientific">Ponticoccus alexandrii</name>
    <dbReference type="NCBI Taxonomy" id="1943633"/>
    <lineage>
        <taxon>Bacteria</taxon>
        <taxon>Pseudomonadati</taxon>
        <taxon>Pseudomonadota</taxon>
        <taxon>Alphaproteobacteria</taxon>
        <taxon>Rhodobacterales</taxon>
        <taxon>Roseobacteraceae</taxon>
        <taxon>Ponticoccus</taxon>
    </lineage>
</organism>
<dbReference type="PROSITE" id="PS50109">
    <property type="entry name" value="HIS_KIN"/>
    <property type="match status" value="1"/>
</dbReference>
<sequence>MQRKINVGFAENYIVRRGLTAFVVSLFVTTIGVLVMDVSKQMEWLSNSSSDNMQWTLGQAETELSALELATYAAMAEDGNISAGLEEVRLRFNIFYSRIQTITDSSVFRGLRSDPEVQAQLDEVLRWRDAWVPVIDGPDTRLDAQLPRLQAESAAMRGVARKTALDGIAFYARFDDTRRTSIFSTLLRIGVLTVALVALLLVLILMLVRLGRQRELSAQSNREMRERLETIISTSLDAILVVDRTGRIIEYNGAAERIFGHRRDRAIGADMAALLLPHGAALAPFLATGSGTRQAEARRRDGSLFPVEVSSARAHSPGGEIFVIFLRDISTRVSDEEALREARDHAIAGERQKAELLAVMSHEMRTPLNGMLGSLELFEGDNLNARQKRFLRIVRNSGKVLLNHVNDVLDISRLDAGKMTLRKRRFDLVALIEEIVENQTERARAQGNRIVLAPSDPALHAVYSDPDRLRQILLNLVGNAVKFTRDGTITLEVDCDGGLDAVEFRVIDTGIGIPEADLERVFGDFETIDSSYARRTTGTGLGLGISRRLARALGGDLGAESEPGQGSVFWLHLPMALPGESHAPQTAAPVGMPEAERLPPLRVLVVEDNEINRLVAREFLHRGGHKVTEAPGGAEGVAEAAKTRFDVILMDISMPGMNGIEAARAIREGGGLSADVPIVATTAHALAEERHAFEEAGMIGVLVKPISAASVREALAEALSRKSLSVGEAATRDAPVLDRAHLAELQADLPGARLAALLATFRAEMTSFLERLVPETDRAALAAEAHRMAGSAGVFGAMQLTQRLREAQVFVPEASPDEVTELRTALSACWSAAETALRDVTEAPQRRAV</sequence>
<evidence type="ECO:0000256" key="11">
    <source>
        <dbReference type="ARBA" id="ARBA00022989"/>
    </source>
</evidence>
<dbReference type="SUPFAM" id="SSF52172">
    <property type="entry name" value="CheY-like"/>
    <property type="match status" value="1"/>
</dbReference>
<dbReference type="PROSITE" id="PS50112">
    <property type="entry name" value="PAS"/>
    <property type="match status" value="1"/>
</dbReference>
<dbReference type="PANTHER" id="PTHR43047">
    <property type="entry name" value="TWO-COMPONENT HISTIDINE PROTEIN KINASE"/>
    <property type="match status" value="1"/>
</dbReference>
<dbReference type="Pfam" id="PF00989">
    <property type="entry name" value="PAS"/>
    <property type="match status" value="1"/>
</dbReference>
<dbReference type="PRINTS" id="PR00344">
    <property type="entry name" value="BCTRLSENSOR"/>
</dbReference>
<dbReference type="Pfam" id="PF00072">
    <property type="entry name" value="Response_reg"/>
    <property type="match status" value="1"/>
</dbReference>
<dbReference type="InterPro" id="IPR004358">
    <property type="entry name" value="Sig_transdc_His_kin-like_C"/>
</dbReference>
<dbReference type="SUPFAM" id="SSF55785">
    <property type="entry name" value="PYP-like sensor domain (PAS domain)"/>
    <property type="match status" value="1"/>
</dbReference>
<feature type="domain" description="Response regulatory" evidence="17">
    <location>
        <begin position="602"/>
        <end position="719"/>
    </location>
</feature>
<protein>
    <recommendedName>
        <fullName evidence="3">histidine kinase</fullName>
        <ecNumber evidence="3">2.7.13.3</ecNumber>
    </recommendedName>
</protein>
<evidence type="ECO:0000256" key="3">
    <source>
        <dbReference type="ARBA" id="ARBA00012438"/>
    </source>
</evidence>